<evidence type="ECO:0000313" key="1">
    <source>
        <dbReference type="EMBL" id="SVE08904.1"/>
    </source>
</evidence>
<dbReference type="EMBL" id="UINC01193335">
    <property type="protein sequence ID" value="SVE08904.1"/>
    <property type="molecule type" value="Genomic_DNA"/>
</dbReference>
<gene>
    <name evidence="1" type="ORF">METZ01_LOCUS461758</name>
</gene>
<accession>A0A383AMJ6</accession>
<organism evidence="1">
    <name type="scientific">marine metagenome</name>
    <dbReference type="NCBI Taxonomy" id="408172"/>
    <lineage>
        <taxon>unclassified sequences</taxon>
        <taxon>metagenomes</taxon>
        <taxon>ecological metagenomes</taxon>
    </lineage>
</organism>
<feature type="non-terminal residue" evidence="1">
    <location>
        <position position="95"/>
    </location>
</feature>
<proteinExistence type="predicted"/>
<name>A0A383AMJ6_9ZZZZ</name>
<reference evidence="1" key="1">
    <citation type="submission" date="2018-05" db="EMBL/GenBank/DDBJ databases">
        <authorList>
            <person name="Lanie J.A."/>
            <person name="Ng W.-L."/>
            <person name="Kazmierczak K.M."/>
            <person name="Andrzejewski T.M."/>
            <person name="Davidsen T.M."/>
            <person name="Wayne K.J."/>
            <person name="Tettelin H."/>
            <person name="Glass J.I."/>
            <person name="Rusch D."/>
            <person name="Podicherti R."/>
            <person name="Tsui H.-C.T."/>
            <person name="Winkler M.E."/>
        </authorList>
    </citation>
    <scope>NUCLEOTIDE SEQUENCE</scope>
</reference>
<protein>
    <submittedName>
        <fullName evidence="1">Uncharacterized protein</fullName>
    </submittedName>
</protein>
<sequence>MLFIILLSCTNKKEVHWCGDHACINNKEKKAYFEKTLITEIKDLTKQKRKKSNFEIIKEKAGLDLEKEKEEEFEDKIKVLSTEEQKALAKQLRLE</sequence>
<dbReference type="AlphaFoldDB" id="A0A383AMJ6"/>